<accession>A0AAV4XGF4</accession>
<gene>
    <name evidence="1" type="ORF">CEXT_86731</name>
</gene>
<keyword evidence="2" id="KW-1185">Reference proteome</keyword>
<evidence type="ECO:0000313" key="2">
    <source>
        <dbReference type="Proteomes" id="UP001054945"/>
    </source>
</evidence>
<proteinExistence type="predicted"/>
<dbReference type="Proteomes" id="UP001054945">
    <property type="component" value="Unassembled WGS sequence"/>
</dbReference>
<comment type="caution">
    <text evidence="1">The sequence shown here is derived from an EMBL/GenBank/DDBJ whole genome shotgun (WGS) entry which is preliminary data.</text>
</comment>
<organism evidence="1 2">
    <name type="scientific">Caerostris extrusa</name>
    <name type="common">Bark spider</name>
    <name type="synonym">Caerostris bankana</name>
    <dbReference type="NCBI Taxonomy" id="172846"/>
    <lineage>
        <taxon>Eukaryota</taxon>
        <taxon>Metazoa</taxon>
        <taxon>Ecdysozoa</taxon>
        <taxon>Arthropoda</taxon>
        <taxon>Chelicerata</taxon>
        <taxon>Arachnida</taxon>
        <taxon>Araneae</taxon>
        <taxon>Araneomorphae</taxon>
        <taxon>Entelegynae</taxon>
        <taxon>Araneoidea</taxon>
        <taxon>Araneidae</taxon>
        <taxon>Caerostris</taxon>
    </lineage>
</organism>
<name>A0AAV4XGF4_CAEEX</name>
<sequence>MKPSLDEQKMEQQFSKKSHVYQLSMAELYPFCTSKVREQDCARKSVFHQVKVSQRTTDGAQNFWIFHSKISEAMKNKKRKEASLFWIDELNDCGLCLGETLPTNSPSSNKFAFVVVEYLGKTFCPTQKL</sequence>
<dbReference type="EMBL" id="BPLR01017629">
    <property type="protein sequence ID" value="GIY93134.1"/>
    <property type="molecule type" value="Genomic_DNA"/>
</dbReference>
<dbReference type="AlphaFoldDB" id="A0AAV4XGF4"/>
<protein>
    <submittedName>
        <fullName evidence="1">Uncharacterized protein</fullName>
    </submittedName>
</protein>
<evidence type="ECO:0000313" key="1">
    <source>
        <dbReference type="EMBL" id="GIY93134.1"/>
    </source>
</evidence>
<reference evidence="1 2" key="1">
    <citation type="submission" date="2021-06" db="EMBL/GenBank/DDBJ databases">
        <title>Caerostris extrusa draft genome.</title>
        <authorList>
            <person name="Kono N."/>
            <person name="Arakawa K."/>
        </authorList>
    </citation>
    <scope>NUCLEOTIDE SEQUENCE [LARGE SCALE GENOMIC DNA]</scope>
</reference>